<evidence type="ECO:0000313" key="4">
    <source>
        <dbReference type="EMBL" id="GIJ51946.1"/>
    </source>
</evidence>
<feature type="signal peptide" evidence="2">
    <location>
        <begin position="1"/>
        <end position="32"/>
    </location>
</feature>
<reference evidence="4" key="1">
    <citation type="submission" date="2021-01" db="EMBL/GenBank/DDBJ databases">
        <title>Whole genome shotgun sequence of Virgisporangium aliadipatigenens NBRC 105644.</title>
        <authorList>
            <person name="Komaki H."/>
            <person name="Tamura T."/>
        </authorList>
    </citation>
    <scope>NUCLEOTIDE SEQUENCE</scope>
    <source>
        <strain evidence="4">NBRC 105644</strain>
    </source>
</reference>
<gene>
    <name evidence="4" type="ORF">Val02_88320</name>
</gene>
<dbReference type="AlphaFoldDB" id="A0A8J3YUU2"/>
<evidence type="ECO:0000313" key="5">
    <source>
        <dbReference type="Proteomes" id="UP000619260"/>
    </source>
</evidence>
<evidence type="ECO:0000259" key="3">
    <source>
        <dbReference type="Pfam" id="PF26571"/>
    </source>
</evidence>
<sequence length="432" mass="47049">MRIVALRRTLGAVLGAAVAAGTLFVAPSAASAAPETPSFPSSIDGYAPTDSQDTCSPTQKPGVVDFRSLLNRTYGSHTGYITRACDSGGTSEHKEGRALDYMLNYNNANDRADATDVLNWLLATDSHGNKHAMARRLGIMYIIWNHRIWSAARHDEGWRSYSGDNPHTDHIHFSFSWAGARRQTSWWTQAGANPDGQANIYGFLEDGRMTYTAVDAATGDRTHGAIVSSRTLGFKPVAMATLNFNTVLVTNEAGHLFRVDVITNRNNLIYDPPVKIGEGWTHRLLAFDGYNHLFGIAGDDGQLRRYDITTAKPSSIGGNTFIKAGFTLKTLTATGKEWIMGTTSGGALISYRINGPGDTPRFELRSSTWQVFDTLMSPGGGVYFGHKPDGSMYRYIDDEPYDGKSDDLTGEGTVDEGGWTQVLLSAQPRTVS</sequence>
<protein>
    <recommendedName>
        <fullName evidence="3">ARB-07466-like C-terminal domain-containing protein</fullName>
    </recommendedName>
</protein>
<proteinExistence type="predicted"/>
<keyword evidence="5" id="KW-1185">Reference proteome</keyword>
<accession>A0A8J3YUU2</accession>
<dbReference type="RefSeq" id="WP_239153793.1">
    <property type="nucleotide sequence ID" value="NZ_BOPF01000058.1"/>
</dbReference>
<evidence type="ECO:0000256" key="2">
    <source>
        <dbReference type="SAM" id="SignalP"/>
    </source>
</evidence>
<comment type="caution">
    <text evidence="4">The sequence shown here is derived from an EMBL/GenBank/DDBJ whole genome shotgun (WGS) entry which is preliminary data.</text>
</comment>
<dbReference type="Pfam" id="PF26571">
    <property type="entry name" value="VldE"/>
    <property type="match status" value="1"/>
</dbReference>
<feature type="region of interest" description="Disordered" evidence="1">
    <location>
        <begin position="36"/>
        <end position="57"/>
    </location>
</feature>
<dbReference type="SUPFAM" id="SSF69322">
    <property type="entry name" value="Tricorn protease domain 2"/>
    <property type="match status" value="1"/>
</dbReference>
<evidence type="ECO:0000256" key="1">
    <source>
        <dbReference type="SAM" id="MobiDB-lite"/>
    </source>
</evidence>
<feature type="domain" description="ARB-07466-like C-terminal" evidence="3">
    <location>
        <begin position="60"/>
        <end position="171"/>
    </location>
</feature>
<organism evidence="4 5">
    <name type="scientific">Virgisporangium aliadipatigenens</name>
    <dbReference type="NCBI Taxonomy" id="741659"/>
    <lineage>
        <taxon>Bacteria</taxon>
        <taxon>Bacillati</taxon>
        <taxon>Actinomycetota</taxon>
        <taxon>Actinomycetes</taxon>
        <taxon>Micromonosporales</taxon>
        <taxon>Micromonosporaceae</taxon>
        <taxon>Virgisporangium</taxon>
    </lineage>
</organism>
<name>A0A8J3YUU2_9ACTN</name>
<dbReference type="Proteomes" id="UP000619260">
    <property type="component" value="Unassembled WGS sequence"/>
</dbReference>
<dbReference type="Gene3D" id="2.115.10.10">
    <property type="entry name" value="Tachylectin 2"/>
    <property type="match status" value="1"/>
</dbReference>
<feature type="chain" id="PRO_5035311896" description="ARB-07466-like C-terminal domain-containing protein" evidence="2">
    <location>
        <begin position="33"/>
        <end position="432"/>
    </location>
</feature>
<dbReference type="EMBL" id="BOPF01000058">
    <property type="protein sequence ID" value="GIJ51946.1"/>
    <property type="molecule type" value="Genomic_DNA"/>
</dbReference>
<keyword evidence="2" id="KW-0732">Signal</keyword>
<dbReference type="InterPro" id="IPR058593">
    <property type="entry name" value="ARB_07466-like_C"/>
</dbReference>